<dbReference type="EMBL" id="SMAJ01000007">
    <property type="protein sequence ID" value="TCT07077.1"/>
    <property type="molecule type" value="Genomic_DNA"/>
</dbReference>
<organism evidence="1 2">
    <name type="scientific">Paralcaligenes ureilyticus</name>
    <dbReference type="NCBI Taxonomy" id="627131"/>
    <lineage>
        <taxon>Bacteria</taxon>
        <taxon>Pseudomonadati</taxon>
        <taxon>Pseudomonadota</taxon>
        <taxon>Betaproteobacteria</taxon>
        <taxon>Burkholderiales</taxon>
        <taxon>Alcaligenaceae</taxon>
        <taxon>Paralcaligenes</taxon>
    </lineage>
</organism>
<proteinExistence type="predicted"/>
<evidence type="ECO:0000313" key="2">
    <source>
        <dbReference type="Proteomes" id="UP000295525"/>
    </source>
</evidence>
<gene>
    <name evidence="1" type="ORF">EDC26_107133</name>
</gene>
<dbReference type="Proteomes" id="UP000295525">
    <property type="component" value="Unassembled WGS sequence"/>
</dbReference>
<keyword evidence="2" id="KW-1185">Reference proteome</keyword>
<sequence>MICWRNLIVDIDTYTETVIGVMARGDVNPE</sequence>
<protein>
    <submittedName>
        <fullName evidence="1">Uncharacterized protein</fullName>
    </submittedName>
</protein>
<accession>A0A4R3M6D3</accession>
<dbReference type="AlphaFoldDB" id="A0A4R3M6D3"/>
<reference evidence="1 2" key="1">
    <citation type="submission" date="2019-03" db="EMBL/GenBank/DDBJ databases">
        <title>Genomic Encyclopedia of Type Strains, Phase IV (KMG-IV): sequencing the most valuable type-strain genomes for metagenomic binning, comparative biology and taxonomic classification.</title>
        <authorList>
            <person name="Goeker M."/>
        </authorList>
    </citation>
    <scope>NUCLEOTIDE SEQUENCE [LARGE SCALE GENOMIC DNA]</scope>
    <source>
        <strain evidence="1 2">DSM 24591</strain>
    </source>
</reference>
<comment type="caution">
    <text evidence="1">The sequence shown here is derived from an EMBL/GenBank/DDBJ whole genome shotgun (WGS) entry which is preliminary data.</text>
</comment>
<evidence type="ECO:0000313" key="1">
    <source>
        <dbReference type="EMBL" id="TCT07077.1"/>
    </source>
</evidence>
<name>A0A4R3M6D3_9BURK</name>